<proteinExistence type="predicted"/>
<reference evidence="1 2" key="1">
    <citation type="submission" date="2019-08" db="EMBL/GenBank/DDBJ databases">
        <authorList>
            <person name="Peeters C."/>
        </authorList>
    </citation>
    <scope>NUCLEOTIDE SEQUENCE [LARGE SCALE GENOMIC DNA]</scope>
    <source>
        <strain evidence="1 2">LMG 31112</strain>
    </source>
</reference>
<protein>
    <recommendedName>
        <fullName evidence="3">Integrase</fullName>
    </recommendedName>
</protein>
<dbReference type="EMBL" id="CABPSM010000004">
    <property type="protein sequence ID" value="VVD98940.1"/>
    <property type="molecule type" value="Genomic_DNA"/>
</dbReference>
<dbReference type="Proteomes" id="UP000343317">
    <property type="component" value="Unassembled WGS sequence"/>
</dbReference>
<dbReference type="AlphaFoldDB" id="A0A5E4UG14"/>
<evidence type="ECO:0000313" key="2">
    <source>
        <dbReference type="Proteomes" id="UP000343317"/>
    </source>
</evidence>
<evidence type="ECO:0000313" key="1">
    <source>
        <dbReference type="EMBL" id="VVD98940.1"/>
    </source>
</evidence>
<sequence>MATKRFRNGRWEYVVKRKALLPKPPYLSFDTEAEGDAYVRRLEHQLDAGIVP</sequence>
<dbReference type="RefSeq" id="WP_174995657.1">
    <property type="nucleotide sequence ID" value="NZ_CABPSM010000004.1"/>
</dbReference>
<name>A0A5E4UG14_9BURK</name>
<organism evidence="1 2">
    <name type="scientific">Pandoraea horticolens</name>
    <dbReference type="NCBI Taxonomy" id="2508298"/>
    <lineage>
        <taxon>Bacteria</taxon>
        <taxon>Pseudomonadati</taxon>
        <taxon>Pseudomonadota</taxon>
        <taxon>Betaproteobacteria</taxon>
        <taxon>Burkholderiales</taxon>
        <taxon>Burkholderiaceae</taxon>
        <taxon>Pandoraea</taxon>
    </lineage>
</organism>
<gene>
    <name evidence="1" type="ORF">PHO31112_02031</name>
</gene>
<accession>A0A5E4UG14</accession>
<evidence type="ECO:0008006" key="3">
    <source>
        <dbReference type="Google" id="ProtNLM"/>
    </source>
</evidence>
<keyword evidence="2" id="KW-1185">Reference proteome</keyword>